<evidence type="ECO:0000256" key="1">
    <source>
        <dbReference type="ARBA" id="ARBA00022553"/>
    </source>
</evidence>
<feature type="compositionally biased region" description="Polar residues" evidence="2">
    <location>
        <begin position="103"/>
        <end position="121"/>
    </location>
</feature>
<proteinExistence type="predicted"/>
<feature type="compositionally biased region" description="Polar residues" evidence="2">
    <location>
        <begin position="1"/>
        <end position="10"/>
    </location>
</feature>
<feature type="domain" description="R3H" evidence="3">
    <location>
        <begin position="181"/>
        <end position="244"/>
    </location>
</feature>
<evidence type="ECO:0000259" key="3">
    <source>
        <dbReference type="PROSITE" id="PS51061"/>
    </source>
</evidence>
<dbReference type="InterPro" id="IPR051937">
    <property type="entry name" value="R3H_domain_containing"/>
</dbReference>
<feature type="region of interest" description="Disordered" evidence="2">
    <location>
        <begin position="1"/>
        <end position="79"/>
    </location>
</feature>
<keyword evidence="4" id="KW-1185">Reference proteome</keyword>
<evidence type="ECO:0000313" key="4">
    <source>
        <dbReference type="Proteomes" id="UP000515159"/>
    </source>
</evidence>
<gene>
    <name evidence="5" type="primary">ARPP21</name>
</gene>
<dbReference type="Proteomes" id="UP000515159">
    <property type="component" value="Chromosome 2"/>
</dbReference>
<feature type="compositionally biased region" description="Polar residues" evidence="2">
    <location>
        <begin position="295"/>
        <end position="315"/>
    </location>
</feature>
<dbReference type="SUPFAM" id="SSF82708">
    <property type="entry name" value="R3H domain"/>
    <property type="match status" value="1"/>
</dbReference>
<dbReference type="Pfam" id="PF01424">
    <property type="entry name" value="R3H"/>
    <property type="match status" value="1"/>
</dbReference>
<keyword evidence="1" id="KW-0597">Phosphoprotein</keyword>
<dbReference type="InterPro" id="IPR036867">
    <property type="entry name" value="R3H_dom_sf"/>
</dbReference>
<dbReference type="CDD" id="cd02642">
    <property type="entry name" value="R3H_encore_like"/>
    <property type="match status" value="1"/>
</dbReference>
<dbReference type="Gene3D" id="3.30.1370.50">
    <property type="entry name" value="R3H-like domain"/>
    <property type="match status" value="1"/>
</dbReference>
<feature type="region of interest" description="Disordered" evidence="2">
    <location>
        <begin position="260"/>
        <end position="391"/>
    </location>
</feature>
<dbReference type="SMART" id="SM00393">
    <property type="entry name" value="R3H"/>
    <property type="match status" value="1"/>
</dbReference>
<feature type="region of interest" description="Disordered" evidence="2">
    <location>
        <begin position="518"/>
        <end position="584"/>
    </location>
</feature>
<sequence>MSEQGKLSQDTVEEAGKEWEPETSLPIPEKTIFNKTESFEVEEKEKEKDEKLNDGRTEFQKRGAAQSQQKKRSKSGGKGKLVRSLAVCEDLSPRSLTEGFPDNQESVHLQLSHSPSLQDNEAPTKDDLERDKEISKEREKASEKNKTRILSKDCSQEYTDSTGIDLHEFLVNTLKNNPRDRMILLKMEQEIIEFISDNNNHYKKFPQMSSYQRMLVHRVAAYFGMDHNVDQTGKSVIINKTSNTRIMLLEDSGICNDTQKKRQLFRGNRDSTGKASGSRQSSTENELKWTDPRPWSSTDSDSSGRNLKPSITKTASFGGITVLTRGDSSASNRSTGKLSKAGSSESSCSTGSSGSLSRIHQSVQSAPIVPGVPANSPGSVPYPENGMGGQVPPSNTNYILLPLEATGIPPGSILLNPHTGQPFVNPDGTPAIYNPPSGQQPIRSHIVGQSQQQQQPPSIQQQQQVSTHLVTQPVQTMQPSSQSVQYSTVSYPPQHLLPVSSTQQFPVRDDISTQFNQMSLSRQSSGETPESPSAPIYPSSILPPPPPQSGFVMTSPSQQLPPGGFTGSGPPVSQQVLQPPPPQGYVQQPPTQMPVYYYSSSQYPTSATQQYRPIASVQYSSQRNQQLPQTAQQAGYQPVLSNQQQGFQGLLGIQQPPQNQNLMNNQQGNQVQGMMVQYPAMSSYQVSMNQGSQGMPQQSYQQPIMLPSQSGQGTLTATGMPVYCNVIPPSPQNTLRLAAPHCPTNSVPVISANCRTNCTNISSTGWQVKY</sequence>
<feature type="compositionally biased region" description="Low complexity" evidence="2">
    <location>
        <begin position="529"/>
        <end position="540"/>
    </location>
</feature>
<feature type="compositionally biased region" description="Basic and acidic residues" evidence="2">
    <location>
        <begin position="37"/>
        <end position="61"/>
    </location>
</feature>
<feature type="compositionally biased region" description="Basic and acidic residues" evidence="2">
    <location>
        <begin position="122"/>
        <end position="148"/>
    </location>
</feature>
<dbReference type="CTD" id="10777"/>
<feature type="compositionally biased region" description="Polar residues" evidence="2">
    <location>
        <begin position="273"/>
        <end position="284"/>
    </location>
</feature>
<dbReference type="GeneID" id="117353872"/>
<dbReference type="RefSeq" id="XP_033786232.1">
    <property type="nucleotide sequence ID" value="XM_033930341.1"/>
</dbReference>
<accession>A0A6P8PAR0</accession>
<feature type="compositionally biased region" description="Polar residues" evidence="2">
    <location>
        <begin position="518"/>
        <end position="528"/>
    </location>
</feature>
<evidence type="ECO:0000256" key="2">
    <source>
        <dbReference type="SAM" id="MobiDB-lite"/>
    </source>
</evidence>
<organism evidence="4 5">
    <name type="scientific">Geotrypetes seraphini</name>
    <name type="common">Gaboon caecilian</name>
    <name type="synonym">Caecilia seraphini</name>
    <dbReference type="NCBI Taxonomy" id="260995"/>
    <lineage>
        <taxon>Eukaryota</taxon>
        <taxon>Metazoa</taxon>
        <taxon>Chordata</taxon>
        <taxon>Craniata</taxon>
        <taxon>Vertebrata</taxon>
        <taxon>Euteleostomi</taxon>
        <taxon>Amphibia</taxon>
        <taxon>Gymnophiona</taxon>
        <taxon>Geotrypetes</taxon>
    </lineage>
</organism>
<feature type="region of interest" description="Disordered" evidence="2">
    <location>
        <begin position="94"/>
        <end position="148"/>
    </location>
</feature>
<dbReference type="FunFam" id="3.30.1370.50:FF:000001">
    <property type="entry name" value="R3H domain-containing protein 2 isoform 1"/>
    <property type="match status" value="1"/>
</dbReference>
<dbReference type="PROSITE" id="PS51061">
    <property type="entry name" value="R3H"/>
    <property type="match status" value="1"/>
</dbReference>
<feature type="compositionally biased region" description="Basic residues" evidence="2">
    <location>
        <begin position="69"/>
        <end position="79"/>
    </location>
</feature>
<feature type="compositionally biased region" description="Low complexity" evidence="2">
    <location>
        <begin position="449"/>
        <end position="464"/>
    </location>
</feature>
<dbReference type="AlphaFoldDB" id="A0A6P8PAR0"/>
<dbReference type="GO" id="GO:0003676">
    <property type="term" value="F:nucleic acid binding"/>
    <property type="evidence" value="ECO:0007669"/>
    <property type="project" value="UniProtKB-UniRule"/>
</dbReference>
<dbReference type="PANTHER" id="PTHR15672:SF14">
    <property type="entry name" value="CAMP-REGULATED PHOSPHOPROTEIN 21"/>
    <property type="match status" value="1"/>
</dbReference>
<dbReference type="InterPro" id="IPR001374">
    <property type="entry name" value="R3H_dom"/>
</dbReference>
<protein>
    <submittedName>
        <fullName evidence="5">cAMP-regulated phosphoprotein 21 isoform X7</fullName>
    </submittedName>
</protein>
<dbReference type="GO" id="GO:0005737">
    <property type="term" value="C:cytoplasm"/>
    <property type="evidence" value="ECO:0007669"/>
    <property type="project" value="TreeGrafter"/>
</dbReference>
<feature type="compositionally biased region" description="Low complexity" evidence="2">
    <location>
        <begin position="339"/>
        <end position="357"/>
    </location>
</feature>
<feature type="region of interest" description="Disordered" evidence="2">
    <location>
        <begin position="437"/>
        <end position="467"/>
    </location>
</feature>
<evidence type="ECO:0000313" key="5">
    <source>
        <dbReference type="RefSeq" id="XP_033786232.1"/>
    </source>
</evidence>
<feature type="compositionally biased region" description="Polar residues" evidence="2">
    <location>
        <begin position="551"/>
        <end position="560"/>
    </location>
</feature>
<feature type="compositionally biased region" description="Polar residues" evidence="2">
    <location>
        <begin position="326"/>
        <end position="337"/>
    </location>
</feature>
<dbReference type="PANTHER" id="PTHR15672">
    <property type="entry name" value="CAMP-REGULATED PHOSPHOPROTEIN 21 RELATED R3H DOMAIN CONTAINING PROTEIN"/>
    <property type="match status" value="1"/>
</dbReference>
<reference evidence="5" key="1">
    <citation type="submission" date="2025-08" db="UniProtKB">
        <authorList>
            <consortium name="RefSeq"/>
        </authorList>
    </citation>
    <scope>IDENTIFICATION</scope>
</reference>
<name>A0A6P8PAR0_GEOSA</name>